<dbReference type="EMBL" id="JBIACK010000004">
    <property type="protein sequence ID" value="MFE8701003.1"/>
    <property type="molecule type" value="Genomic_DNA"/>
</dbReference>
<dbReference type="GO" id="GO:0004519">
    <property type="term" value="F:endonuclease activity"/>
    <property type="evidence" value="ECO:0007669"/>
    <property type="project" value="UniProtKB-KW"/>
</dbReference>
<name>A0ABW6KDY2_9BACI</name>
<keyword evidence="2" id="KW-0255">Endonuclease</keyword>
<dbReference type="Gene3D" id="3.10.28.10">
    <property type="entry name" value="Homing endonucleases"/>
    <property type="match status" value="1"/>
</dbReference>
<dbReference type="RefSeq" id="WP_389360740.1">
    <property type="nucleotide sequence ID" value="NZ_JBIACK010000004.1"/>
</dbReference>
<dbReference type="Proteomes" id="UP001601059">
    <property type="component" value="Unassembled WGS sequence"/>
</dbReference>
<accession>A0ABW6KDY2</accession>
<sequence>MKTMCNKVNHQEIIRLYENGESLISIANRYEGLRHYHVDYILRKHNIPKRSNKVNSRKYSLNHHFFDVVDSEEKAYWLGFIAADGYITTKENIIGISLHHSDESHLEKFKKAINATYPVHQYRGSGYGGEVEYVRIAVRSDQVWKMLKEHGILENKSLILTFPESIPPNFYLPFIRGYFDGDGSLSYYKKKDAYTVKIAGTKEMLEAITTILGYPNRKLYKRYKNSTKNTYSVEIGGRRQVVDVMNKLYHGATVYLERKHNRYLQLLQSS</sequence>
<gene>
    <name evidence="2" type="ORF">ACFYKX_10275</name>
</gene>
<keyword evidence="3" id="KW-1185">Reference proteome</keyword>
<evidence type="ECO:0000313" key="2">
    <source>
        <dbReference type="EMBL" id="MFE8701003.1"/>
    </source>
</evidence>
<dbReference type="PROSITE" id="PS50819">
    <property type="entry name" value="INTEIN_ENDONUCLEASE"/>
    <property type="match status" value="1"/>
</dbReference>
<reference evidence="2 3" key="1">
    <citation type="submission" date="2024-08" db="EMBL/GenBank/DDBJ databases">
        <title>Two novel Cytobacillus novel species.</title>
        <authorList>
            <person name="Liu G."/>
        </authorList>
    </citation>
    <scope>NUCLEOTIDE SEQUENCE [LARGE SCALE GENOMIC DNA]</scope>
    <source>
        <strain evidence="2 3">FJAT-54145</strain>
    </source>
</reference>
<evidence type="ECO:0000313" key="3">
    <source>
        <dbReference type="Proteomes" id="UP001601059"/>
    </source>
</evidence>
<evidence type="ECO:0000259" key="1">
    <source>
        <dbReference type="PROSITE" id="PS50819"/>
    </source>
</evidence>
<dbReference type="InterPro" id="IPR027434">
    <property type="entry name" value="Homing_endonucl"/>
</dbReference>
<dbReference type="Pfam" id="PF14528">
    <property type="entry name" value="LAGLIDADG_3"/>
    <property type="match status" value="2"/>
</dbReference>
<keyword evidence="2" id="KW-0378">Hydrolase</keyword>
<dbReference type="SUPFAM" id="SSF55608">
    <property type="entry name" value="Homing endonucleases"/>
    <property type="match status" value="2"/>
</dbReference>
<protein>
    <submittedName>
        <fullName evidence="2">LAGLIDADG family homing endonuclease</fullName>
    </submittedName>
</protein>
<keyword evidence="2" id="KW-0540">Nuclease</keyword>
<feature type="domain" description="DOD-type homing endonuclease" evidence="1">
    <location>
        <begin position="77"/>
        <end position="212"/>
    </location>
</feature>
<organism evidence="2 3">
    <name type="scientific">Cytobacillus spartinae</name>
    <dbReference type="NCBI Taxonomy" id="3299023"/>
    <lineage>
        <taxon>Bacteria</taxon>
        <taxon>Bacillati</taxon>
        <taxon>Bacillota</taxon>
        <taxon>Bacilli</taxon>
        <taxon>Bacillales</taxon>
        <taxon>Bacillaceae</taxon>
        <taxon>Cytobacillus</taxon>
    </lineage>
</organism>
<dbReference type="Gene3D" id="1.10.10.60">
    <property type="entry name" value="Homeodomain-like"/>
    <property type="match status" value="1"/>
</dbReference>
<comment type="caution">
    <text evidence="2">The sequence shown here is derived from an EMBL/GenBank/DDBJ whole genome shotgun (WGS) entry which is preliminary data.</text>
</comment>
<dbReference type="InterPro" id="IPR004860">
    <property type="entry name" value="LAGLIDADG_dom"/>
</dbReference>
<dbReference type="InterPro" id="IPR004042">
    <property type="entry name" value="Intein_endonuc_central"/>
</dbReference>
<proteinExistence type="predicted"/>